<dbReference type="SUPFAM" id="SSF56935">
    <property type="entry name" value="Porins"/>
    <property type="match status" value="1"/>
</dbReference>
<dbReference type="EMBL" id="BAAAFA010000003">
    <property type="protein sequence ID" value="GAA0814459.1"/>
    <property type="molecule type" value="Genomic_DNA"/>
</dbReference>
<comment type="caution">
    <text evidence="1">The sequence shown here is derived from an EMBL/GenBank/DDBJ whole genome shotgun (WGS) entry which is preliminary data.</text>
</comment>
<evidence type="ECO:0008006" key="3">
    <source>
        <dbReference type="Google" id="ProtNLM"/>
    </source>
</evidence>
<proteinExistence type="predicted"/>
<dbReference type="Gene3D" id="2.40.160.10">
    <property type="entry name" value="Porin"/>
    <property type="match status" value="1"/>
</dbReference>
<sequence length="380" mass="41906">MSLMTTATAQESSALDIGRLALAGYGDVTYAYQPDMKDEEGNDIQNNVVARFVPIFLFQLSEKIHIEAELEFSTNAEGETETELEYANMHYFFNDNTIITAGKFLLPFGQFGANLHPSWINKAVSNPGIYGGHGGNGSLGGVTSIMNDTGINVANTWILGDAGRIFTDFYAVSGPRQEEGDHGGGVEIESKKGDNNDSMAFGGRIAYAFLPEWEIGMSYYSGAYSDDGDLNYSAYNIDFNWVGSYSSVRGEIFGSTAETEGEEEGEEEGHGEEWVKDFDKSGWYIQGTWQARQLGKSWLNPVEFVVRYSDIESDFDGSIEHDFEEDGGKTGSRIYYGVNYWLEPSAVLKLGAESTSIENEEASHTSVPDDRIFLQLAFGF</sequence>
<dbReference type="InterPro" id="IPR023614">
    <property type="entry name" value="Porin_dom_sf"/>
</dbReference>
<reference evidence="1 2" key="1">
    <citation type="journal article" date="2019" name="Int. J. Syst. Evol. Microbiol.">
        <title>The Global Catalogue of Microorganisms (GCM) 10K type strain sequencing project: providing services to taxonomists for standard genome sequencing and annotation.</title>
        <authorList>
            <consortium name="The Broad Institute Genomics Platform"/>
            <consortium name="The Broad Institute Genome Sequencing Center for Infectious Disease"/>
            <person name="Wu L."/>
            <person name="Ma J."/>
        </authorList>
    </citation>
    <scope>NUCLEOTIDE SEQUENCE [LARGE SCALE GENOMIC DNA]</scope>
    <source>
        <strain evidence="1 2">JCM 15608</strain>
    </source>
</reference>
<keyword evidence="2" id="KW-1185">Reference proteome</keyword>
<protein>
    <recommendedName>
        <fullName evidence="3">Porin</fullName>
    </recommendedName>
</protein>
<organism evidence="1 2">
    <name type="scientific">Colwellia asteriadis</name>
    <dbReference type="NCBI Taxonomy" id="517723"/>
    <lineage>
        <taxon>Bacteria</taxon>
        <taxon>Pseudomonadati</taxon>
        <taxon>Pseudomonadota</taxon>
        <taxon>Gammaproteobacteria</taxon>
        <taxon>Alteromonadales</taxon>
        <taxon>Colwelliaceae</taxon>
        <taxon>Colwellia</taxon>
    </lineage>
</organism>
<evidence type="ECO:0000313" key="1">
    <source>
        <dbReference type="EMBL" id="GAA0814459.1"/>
    </source>
</evidence>
<name>A0ABN1L510_9GAMM</name>
<gene>
    <name evidence="1" type="ORF">GCM10009111_11320</name>
</gene>
<evidence type="ECO:0000313" key="2">
    <source>
        <dbReference type="Proteomes" id="UP001500021"/>
    </source>
</evidence>
<dbReference type="Proteomes" id="UP001500021">
    <property type="component" value="Unassembled WGS sequence"/>
</dbReference>
<accession>A0ABN1L510</accession>